<name>A0A8S5UQ92_9CAUD</name>
<accession>A0A8S5UQ92</accession>
<organism evidence="1">
    <name type="scientific">Siphoviridae sp. ctfrT39</name>
    <dbReference type="NCBI Taxonomy" id="2825598"/>
    <lineage>
        <taxon>Viruses</taxon>
        <taxon>Duplodnaviria</taxon>
        <taxon>Heunggongvirae</taxon>
        <taxon>Uroviricota</taxon>
        <taxon>Caudoviricetes</taxon>
    </lineage>
</organism>
<sequence length="180" mass="21203">MNKIGEQMMLQQLKSVYWLMMDSSGKMDFANKTLWDEITDLDQDSGDYQEVVVKIYFTDGRFIKLHNRSFESLINNSYSGDALLLLPMNDDKLLQAVAEQGVCIRDVYRPIVSITYDDPETGRTATDFPISSVVRIACYRKKVKWSERWRTLSPEMGKLHELMFRNFREKYLREHPEIKE</sequence>
<reference evidence="1" key="1">
    <citation type="journal article" date="2021" name="Proc. Natl. Acad. Sci. U.S.A.">
        <title>A Catalog of Tens of Thousands of Viruses from Human Metagenomes Reveals Hidden Associations with Chronic Diseases.</title>
        <authorList>
            <person name="Tisza M.J."/>
            <person name="Buck C.B."/>
        </authorList>
    </citation>
    <scope>NUCLEOTIDE SEQUENCE</scope>
    <source>
        <strain evidence="1">CtfrT39</strain>
    </source>
</reference>
<evidence type="ECO:0000313" key="1">
    <source>
        <dbReference type="EMBL" id="DAF96664.1"/>
    </source>
</evidence>
<proteinExistence type="predicted"/>
<protein>
    <submittedName>
        <fullName evidence="1">Uncharacterized protein</fullName>
    </submittedName>
</protein>
<dbReference type="EMBL" id="BK016120">
    <property type="protein sequence ID" value="DAF96664.1"/>
    <property type="molecule type" value="Genomic_DNA"/>
</dbReference>